<name>A0AAC9PWI8_9FLAO</name>
<dbReference type="Proteomes" id="UP000187506">
    <property type="component" value="Chromosome"/>
</dbReference>
<dbReference type="Pfam" id="PF14281">
    <property type="entry name" value="PDDEXK_4"/>
    <property type="match status" value="1"/>
</dbReference>
<organism evidence="1 2">
    <name type="scientific">Lacinutrix venerupis</name>
    <dbReference type="NCBI Taxonomy" id="1486034"/>
    <lineage>
        <taxon>Bacteria</taxon>
        <taxon>Pseudomonadati</taxon>
        <taxon>Bacteroidota</taxon>
        <taxon>Flavobacteriia</taxon>
        <taxon>Flavobacteriales</taxon>
        <taxon>Flavobacteriaceae</taxon>
        <taxon>Lacinutrix</taxon>
    </lineage>
</organism>
<accession>A0AAC9PWI8</accession>
<dbReference type="KEGG" id="lvn:BWR22_07265"/>
<evidence type="ECO:0000313" key="2">
    <source>
        <dbReference type="Proteomes" id="UP000187506"/>
    </source>
</evidence>
<gene>
    <name evidence="1" type="ORF">BWR22_07265</name>
</gene>
<dbReference type="EMBL" id="CP019352">
    <property type="protein sequence ID" value="APY00116.1"/>
    <property type="molecule type" value="Genomic_DNA"/>
</dbReference>
<evidence type="ECO:0008006" key="3">
    <source>
        <dbReference type="Google" id="ProtNLM"/>
    </source>
</evidence>
<protein>
    <recommendedName>
        <fullName evidence="3">PD-(D/E)XK nuclease superfamily protein</fullName>
    </recommendedName>
</protein>
<evidence type="ECO:0000313" key="1">
    <source>
        <dbReference type="EMBL" id="APY00116.1"/>
    </source>
</evidence>
<reference evidence="1 2" key="1">
    <citation type="submission" date="2017-01" db="EMBL/GenBank/DDBJ databases">
        <title>Complete genome of Lacinutrix venerupis DOK2-8 isolated from seawater in Dokdo.</title>
        <authorList>
            <person name="Chi W.-J."/>
            <person name="Kim J.H."/>
        </authorList>
    </citation>
    <scope>NUCLEOTIDE SEQUENCE [LARGE SCALE GENOMIC DNA]</scope>
    <source>
        <strain evidence="1 2">DOK2-8</strain>
    </source>
</reference>
<dbReference type="RefSeq" id="WP_076733023.1">
    <property type="nucleotide sequence ID" value="NZ_CP019352.1"/>
</dbReference>
<dbReference type="InterPro" id="IPR029470">
    <property type="entry name" value="PDDEXK_4"/>
</dbReference>
<proteinExistence type="predicted"/>
<keyword evidence="2" id="KW-1185">Reference proteome</keyword>
<dbReference type="AlphaFoldDB" id="A0AAC9PWI8"/>
<sequence>MQETSEHAILPIESVQERDVDLILLEELSTENSFCNWFISELNLPKFSSSNGTWRSITDFGLGETDLLFSYNSNNEKVFVLIENKLDATFQDEQFIRYEKRAKEYVRKKHCDNAYCILIAPNLYCKNQNDFENYISYETISRLFEKQNTKRGLFKSQLIQIAVEKLRRGYQPVNSEPVQKFWHDYWNFKNDKIPSLTMKKPSIVPHNSDWPMLYDNDLKGIIFYHKLAQGNSDATFQNPTENIELKIKENLQEDFKFIKHSKSFSVRISSEKIDRTKDFNKQIKQVEIGMKNLEKLRDWIKEIGINNWLQQRV</sequence>